<organism evidence="2 3">
    <name type="scientific">Bradyrhizobium uaiense</name>
    <dbReference type="NCBI Taxonomy" id="2594946"/>
    <lineage>
        <taxon>Bacteria</taxon>
        <taxon>Pseudomonadati</taxon>
        <taxon>Pseudomonadota</taxon>
        <taxon>Alphaproteobacteria</taxon>
        <taxon>Hyphomicrobiales</taxon>
        <taxon>Nitrobacteraceae</taxon>
        <taxon>Bradyrhizobium</taxon>
    </lineage>
</organism>
<dbReference type="EMBL" id="VKHP01000434">
    <property type="protein sequence ID" value="NEV02779.1"/>
    <property type="molecule type" value="Genomic_DNA"/>
</dbReference>
<gene>
    <name evidence="2" type="ORF">FNJ47_45730</name>
</gene>
<evidence type="ECO:0000313" key="3">
    <source>
        <dbReference type="Proteomes" id="UP000468531"/>
    </source>
</evidence>
<evidence type="ECO:0000313" key="2">
    <source>
        <dbReference type="EMBL" id="NEV02779.1"/>
    </source>
</evidence>
<keyword evidence="3" id="KW-1185">Reference proteome</keyword>
<proteinExistence type="predicted"/>
<name>A0A6P1BWW1_9BRAD</name>
<dbReference type="InterPro" id="IPR025948">
    <property type="entry name" value="HTH-like_dom"/>
</dbReference>
<comment type="caution">
    <text evidence="2">The sequence shown here is derived from an EMBL/GenBank/DDBJ whole genome shotgun (WGS) entry which is preliminary data.</text>
</comment>
<accession>A0A6P1BWW1</accession>
<dbReference type="AlphaFoldDB" id="A0A6P1BWW1"/>
<dbReference type="Proteomes" id="UP000468531">
    <property type="component" value="Unassembled WGS sequence"/>
</dbReference>
<reference evidence="2 3" key="1">
    <citation type="journal article" date="2020" name="Arch. Microbiol.">
        <title>Bradyrhizobium uaiense sp. nov., a new highly efficient cowpea symbiont.</title>
        <authorList>
            <person name="Cabral Michel D."/>
            <person name="Azarias Guimaraes A."/>
            <person name="Martins da Costa E."/>
            <person name="Soares de Carvalho T."/>
            <person name="Balsanelli E."/>
            <person name="Willems A."/>
            <person name="Maltempi de Souza E."/>
            <person name="de Souza Moreira F.M."/>
        </authorList>
    </citation>
    <scope>NUCLEOTIDE SEQUENCE [LARGE SCALE GENOMIC DNA]</scope>
    <source>
        <strain evidence="2 3">UFLA 03-164</strain>
    </source>
</reference>
<dbReference type="Pfam" id="PF13276">
    <property type="entry name" value="HTH_21"/>
    <property type="match status" value="1"/>
</dbReference>
<evidence type="ECO:0000259" key="1">
    <source>
        <dbReference type="Pfam" id="PF13276"/>
    </source>
</evidence>
<sequence>MWALLAAVRQVRQDSGGRYGSPWVYAALRVQRRGASRGRIERPMHRRGVLGGIGRGKMFAAVVGNDGSLLRENPIDERLAGRLADRAALGSYRI</sequence>
<feature type="domain" description="HTH-like" evidence="1">
    <location>
        <begin position="3"/>
        <end position="51"/>
    </location>
</feature>
<protein>
    <submittedName>
        <fullName evidence="2">IS3 family transposase</fullName>
    </submittedName>
</protein>